<accession>A0AAP0SBY6</accession>
<dbReference type="Gene3D" id="3.40.395.10">
    <property type="entry name" value="Adenoviral Proteinase, Chain A"/>
    <property type="match status" value="1"/>
</dbReference>
<proteinExistence type="predicted"/>
<name>A0AAP0SBY6_LIQFO</name>
<organism evidence="1 2">
    <name type="scientific">Liquidambar formosana</name>
    <name type="common">Formosan gum</name>
    <dbReference type="NCBI Taxonomy" id="63359"/>
    <lineage>
        <taxon>Eukaryota</taxon>
        <taxon>Viridiplantae</taxon>
        <taxon>Streptophyta</taxon>
        <taxon>Embryophyta</taxon>
        <taxon>Tracheophyta</taxon>
        <taxon>Spermatophyta</taxon>
        <taxon>Magnoliopsida</taxon>
        <taxon>eudicotyledons</taxon>
        <taxon>Gunneridae</taxon>
        <taxon>Pentapetalae</taxon>
        <taxon>Saxifragales</taxon>
        <taxon>Altingiaceae</taxon>
        <taxon>Liquidambar</taxon>
    </lineage>
</organism>
<evidence type="ECO:0000313" key="1">
    <source>
        <dbReference type="EMBL" id="KAK9291710.1"/>
    </source>
</evidence>
<comment type="caution">
    <text evidence="1">The sequence shown here is derived from an EMBL/GenBank/DDBJ whole genome shotgun (WGS) entry which is preliminary data.</text>
</comment>
<evidence type="ECO:0000313" key="2">
    <source>
        <dbReference type="Proteomes" id="UP001415857"/>
    </source>
</evidence>
<evidence type="ECO:0008006" key="3">
    <source>
        <dbReference type="Google" id="ProtNLM"/>
    </source>
</evidence>
<dbReference type="AlphaFoldDB" id="A0AAP0SBY6"/>
<keyword evidence="2" id="KW-1185">Reference proteome</keyword>
<reference evidence="1 2" key="1">
    <citation type="journal article" date="2024" name="Plant J.">
        <title>Genome sequences and population genomics reveal climatic adaptation and genomic divergence between two closely related sweetgum species.</title>
        <authorList>
            <person name="Xu W.Q."/>
            <person name="Ren C.Q."/>
            <person name="Zhang X.Y."/>
            <person name="Comes H.P."/>
            <person name="Liu X.H."/>
            <person name="Li Y.G."/>
            <person name="Kettle C.J."/>
            <person name="Jalonen R."/>
            <person name="Gaisberger H."/>
            <person name="Ma Y.Z."/>
            <person name="Qiu Y.X."/>
        </authorList>
    </citation>
    <scope>NUCLEOTIDE SEQUENCE [LARGE SCALE GENOMIC DNA]</scope>
    <source>
        <strain evidence="1">Hangzhou</strain>
    </source>
</reference>
<sequence length="109" mass="12715">MEDAKILKNYVEEFLDKKQQALGYVAETQDRVLDLEFRDCPQQPVGSVECGVVVCHLMFTIANTMDVETDFRRHNCMLMHKTMVHEFLHHGLVSNSSERSKMQINTNRR</sequence>
<dbReference type="Proteomes" id="UP001415857">
    <property type="component" value="Unassembled WGS sequence"/>
</dbReference>
<gene>
    <name evidence="1" type="ORF">L1049_019659</name>
</gene>
<dbReference type="InterPro" id="IPR038765">
    <property type="entry name" value="Papain-like_cys_pep_sf"/>
</dbReference>
<protein>
    <recommendedName>
        <fullName evidence="3">Ubiquitin-like protease family profile domain-containing protein</fullName>
    </recommendedName>
</protein>
<dbReference type="EMBL" id="JBBPBK010000001">
    <property type="protein sequence ID" value="KAK9291710.1"/>
    <property type="molecule type" value="Genomic_DNA"/>
</dbReference>
<dbReference type="SUPFAM" id="SSF54001">
    <property type="entry name" value="Cysteine proteinases"/>
    <property type="match status" value="1"/>
</dbReference>